<gene>
    <name evidence="1" type="ORF">Patl1_26146</name>
</gene>
<accession>A0ACC1B045</accession>
<evidence type="ECO:0000313" key="2">
    <source>
        <dbReference type="Proteomes" id="UP001164250"/>
    </source>
</evidence>
<proteinExistence type="predicted"/>
<dbReference type="EMBL" id="CM047903">
    <property type="protein sequence ID" value="KAJ0092345.1"/>
    <property type="molecule type" value="Genomic_DNA"/>
</dbReference>
<keyword evidence="2" id="KW-1185">Reference proteome</keyword>
<reference evidence="2" key="1">
    <citation type="journal article" date="2023" name="G3 (Bethesda)">
        <title>Genome assembly and association tests identify interacting loci associated with vigor, precocity, and sex in interspecific pistachio rootstocks.</title>
        <authorList>
            <person name="Palmer W."/>
            <person name="Jacygrad E."/>
            <person name="Sagayaradj S."/>
            <person name="Cavanaugh K."/>
            <person name="Han R."/>
            <person name="Bertier L."/>
            <person name="Beede B."/>
            <person name="Kafkas S."/>
            <person name="Golino D."/>
            <person name="Preece J."/>
            <person name="Michelmore R."/>
        </authorList>
    </citation>
    <scope>NUCLEOTIDE SEQUENCE [LARGE SCALE GENOMIC DNA]</scope>
</reference>
<name>A0ACC1B045_9ROSI</name>
<evidence type="ECO:0000313" key="1">
    <source>
        <dbReference type="EMBL" id="KAJ0092345.1"/>
    </source>
</evidence>
<organism evidence="1 2">
    <name type="scientific">Pistacia atlantica</name>
    <dbReference type="NCBI Taxonomy" id="434234"/>
    <lineage>
        <taxon>Eukaryota</taxon>
        <taxon>Viridiplantae</taxon>
        <taxon>Streptophyta</taxon>
        <taxon>Embryophyta</taxon>
        <taxon>Tracheophyta</taxon>
        <taxon>Spermatophyta</taxon>
        <taxon>Magnoliopsida</taxon>
        <taxon>eudicotyledons</taxon>
        <taxon>Gunneridae</taxon>
        <taxon>Pentapetalae</taxon>
        <taxon>rosids</taxon>
        <taxon>malvids</taxon>
        <taxon>Sapindales</taxon>
        <taxon>Anacardiaceae</taxon>
        <taxon>Pistacia</taxon>
    </lineage>
</organism>
<dbReference type="Proteomes" id="UP001164250">
    <property type="component" value="Chromosome 7"/>
</dbReference>
<protein>
    <submittedName>
        <fullName evidence="1">Uncharacterized protein</fullName>
    </submittedName>
</protein>
<comment type="caution">
    <text evidence="1">The sequence shown here is derived from an EMBL/GenBank/DDBJ whole genome shotgun (WGS) entry which is preliminary data.</text>
</comment>
<sequence>MKNTTTIVGYRGPPPPLRCLARWTHSVLLKSVVLPLNLSGEFELQSNLHSSELSCLRITFMGHLQPNLQKKLFSL</sequence>